<proteinExistence type="inferred from homology"/>
<dbReference type="UniPathway" id="UPA00050">
    <property type="reaction ID" value="UER00064"/>
</dbReference>
<evidence type="ECO:0000256" key="1">
    <source>
        <dbReference type="ARBA" id="ARBA00005015"/>
    </source>
</evidence>
<dbReference type="InterPro" id="IPR020568">
    <property type="entry name" value="Ribosomal_Su5_D2-typ_SF"/>
</dbReference>
<dbReference type="SUPFAM" id="SSF55060">
    <property type="entry name" value="GHMP Kinase, C-terminal domain"/>
    <property type="match status" value="1"/>
</dbReference>
<evidence type="ECO:0000256" key="11">
    <source>
        <dbReference type="ARBA" id="ARBA00049375"/>
    </source>
</evidence>
<evidence type="ECO:0000256" key="12">
    <source>
        <dbReference type="HAMAP-Rule" id="MF_00384"/>
    </source>
</evidence>
<dbReference type="PROSITE" id="PS00627">
    <property type="entry name" value="GHMP_KINASES_ATP"/>
    <property type="match status" value="1"/>
</dbReference>
<comment type="function">
    <text evidence="12">Catalyzes the ATP-dependent phosphorylation of L-homoserine to L-homoserine phosphate.</text>
</comment>
<dbReference type="KEGG" id="cinf:CINF_0243"/>
<dbReference type="HAMAP" id="MF_00384">
    <property type="entry name" value="Homoser_kinase"/>
    <property type="match status" value="1"/>
</dbReference>
<feature type="binding site" evidence="12">
    <location>
        <begin position="84"/>
        <end position="94"/>
    </location>
    <ligand>
        <name>ATP</name>
        <dbReference type="ChEBI" id="CHEBI:30616"/>
    </ligand>
</feature>
<dbReference type="EMBL" id="CP049075">
    <property type="protein sequence ID" value="QLI04792.1"/>
    <property type="molecule type" value="Genomic_DNA"/>
</dbReference>
<evidence type="ECO:0000256" key="8">
    <source>
        <dbReference type="ARBA" id="ARBA00022741"/>
    </source>
</evidence>
<dbReference type="GO" id="GO:0009088">
    <property type="term" value="P:threonine biosynthetic process"/>
    <property type="evidence" value="ECO:0007669"/>
    <property type="project" value="UniProtKB-UniRule"/>
</dbReference>
<evidence type="ECO:0000259" key="14">
    <source>
        <dbReference type="Pfam" id="PF08544"/>
    </source>
</evidence>
<comment type="pathway">
    <text evidence="1 12">Amino-acid biosynthesis; L-threonine biosynthesis; L-threonine from L-aspartate: step 4/5.</text>
</comment>
<dbReference type="InterPro" id="IPR006204">
    <property type="entry name" value="GHMP_kinase_N_dom"/>
</dbReference>
<evidence type="ECO:0000256" key="9">
    <source>
        <dbReference type="ARBA" id="ARBA00022777"/>
    </source>
</evidence>
<feature type="domain" description="GHMP kinase N-terminal" evidence="13">
    <location>
        <begin position="60"/>
        <end position="137"/>
    </location>
</feature>
<evidence type="ECO:0000256" key="4">
    <source>
        <dbReference type="ARBA" id="ARBA00017858"/>
    </source>
</evidence>
<dbReference type="Gene3D" id="3.30.70.890">
    <property type="entry name" value="GHMP kinase, C-terminal domain"/>
    <property type="match status" value="1"/>
</dbReference>
<keyword evidence="9 12" id="KW-0418">Kinase</keyword>
<dbReference type="PIRSF" id="PIRSF000676">
    <property type="entry name" value="Homoser_kin"/>
    <property type="match status" value="1"/>
</dbReference>
<evidence type="ECO:0000256" key="7">
    <source>
        <dbReference type="ARBA" id="ARBA00022697"/>
    </source>
</evidence>
<comment type="similarity">
    <text evidence="2 12">Belongs to the GHMP kinase family. Homoserine kinase subfamily.</text>
</comment>
<dbReference type="GO" id="GO:0004413">
    <property type="term" value="F:homoserine kinase activity"/>
    <property type="evidence" value="ECO:0007669"/>
    <property type="project" value="UniProtKB-UniRule"/>
</dbReference>
<feature type="domain" description="GHMP kinase C-terminal" evidence="14">
    <location>
        <begin position="204"/>
        <end position="274"/>
    </location>
</feature>
<keyword evidence="10 12" id="KW-0067">ATP-binding</keyword>
<dbReference type="InterPro" id="IPR036554">
    <property type="entry name" value="GHMP_kinase_C_sf"/>
</dbReference>
<evidence type="ECO:0000256" key="6">
    <source>
        <dbReference type="ARBA" id="ARBA00022679"/>
    </source>
</evidence>
<comment type="subcellular location">
    <subcellularLocation>
        <location evidence="12">Cytoplasm</location>
    </subcellularLocation>
</comment>
<comment type="catalytic activity">
    <reaction evidence="11 12">
        <text>L-homoserine + ATP = O-phospho-L-homoserine + ADP + H(+)</text>
        <dbReference type="Rhea" id="RHEA:13985"/>
        <dbReference type="ChEBI" id="CHEBI:15378"/>
        <dbReference type="ChEBI" id="CHEBI:30616"/>
        <dbReference type="ChEBI" id="CHEBI:57476"/>
        <dbReference type="ChEBI" id="CHEBI:57590"/>
        <dbReference type="ChEBI" id="CHEBI:456216"/>
        <dbReference type="EC" id="2.7.1.39"/>
    </reaction>
</comment>
<dbReference type="PANTHER" id="PTHR20861:SF1">
    <property type="entry name" value="HOMOSERINE KINASE"/>
    <property type="match status" value="1"/>
</dbReference>
<evidence type="ECO:0000256" key="5">
    <source>
        <dbReference type="ARBA" id="ARBA00022605"/>
    </source>
</evidence>
<keyword evidence="7 12" id="KW-0791">Threonine biosynthesis</keyword>
<evidence type="ECO:0000259" key="13">
    <source>
        <dbReference type="Pfam" id="PF00288"/>
    </source>
</evidence>
<dbReference type="Proteomes" id="UP000509414">
    <property type="component" value="Chromosome"/>
</dbReference>
<dbReference type="InterPro" id="IPR014721">
    <property type="entry name" value="Ribsml_uS5_D2-typ_fold_subgr"/>
</dbReference>
<protein>
    <recommendedName>
        <fullName evidence="4 12">Homoserine kinase</fullName>
        <shortName evidence="12">HK</shortName>
        <shortName evidence="12">HSK</shortName>
        <ecNumber evidence="3 12">2.7.1.39</ecNumber>
    </recommendedName>
</protein>
<gene>
    <name evidence="12 15" type="primary">thrB</name>
    <name evidence="15" type="ORF">CINF_0243</name>
</gene>
<evidence type="ECO:0000313" key="15">
    <source>
        <dbReference type="EMBL" id="QLI04792.1"/>
    </source>
</evidence>
<reference evidence="15 16" key="1">
    <citation type="submission" date="2020-02" db="EMBL/GenBank/DDBJ databases">
        <title>Complete genome sequence of the novel Campylobacter species Candidatus Campylobacter infans.</title>
        <authorList>
            <person name="Duim B."/>
            <person name="Zomer A."/>
            <person name="van der Graaf L."/>
            <person name="Wagenaar J."/>
        </authorList>
    </citation>
    <scope>NUCLEOTIDE SEQUENCE [LARGE SCALE GENOMIC DNA]</scope>
    <source>
        <strain evidence="15 16">19S00001</strain>
    </source>
</reference>
<keyword evidence="6 12" id="KW-0808">Transferase</keyword>
<dbReference type="Pfam" id="PF08544">
    <property type="entry name" value="GHMP_kinases_C"/>
    <property type="match status" value="1"/>
</dbReference>
<dbReference type="GO" id="GO:0005524">
    <property type="term" value="F:ATP binding"/>
    <property type="evidence" value="ECO:0007669"/>
    <property type="project" value="UniProtKB-UniRule"/>
</dbReference>
<keyword evidence="16" id="KW-1185">Reference proteome</keyword>
<dbReference type="Gene3D" id="3.30.230.10">
    <property type="match status" value="1"/>
</dbReference>
<evidence type="ECO:0000256" key="3">
    <source>
        <dbReference type="ARBA" id="ARBA00012078"/>
    </source>
</evidence>
<evidence type="ECO:0000256" key="10">
    <source>
        <dbReference type="ARBA" id="ARBA00022840"/>
    </source>
</evidence>
<dbReference type="Pfam" id="PF00288">
    <property type="entry name" value="GHMP_kinases_N"/>
    <property type="match status" value="1"/>
</dbReference>
<dbReference type="InterPro" id="IPR000870">
    <property type="entry name" value="Homoserine_kinase"/>
</dbReference>
<accession>A0A7H9CFP7</accession>
<dbReference type="InterPro" id="IPR006203">
    <property type="entry name" value="GHMP_knse_ATP-bd_CS"/>
</dbReference>
<dbReference type="GO" id="GO:0005737">
    <property type="term" value="C:cytoplasm"/>
    <property type="evidence" value="ECO:0007669"/>
    <property type="project" value="UniProtKB-SubCell"/>
</dbReference>
<organism evidence="15 16">
    <name type="scientific">Candidatus Campylobacter infans</name>
    <dbReference type="NCBI Taxonomy" id="2561898"/>
    <lineage>
        <taxon>Bacteria</taxon>
        <taxon>Pseudomonadati</taxon>
        <taxon>Campylobacterota</taxon>
        <taxon>Epsilonproteobacteria</taxon>
        <taxon>Campylobacterales</taxon>
        <taxon>Campylobacteraceae</taxon>
        <taxon>Campylobacter</taxon>
    </lineage>
</organism>
<keyword evidence="5 12" id="KW-0028">Amino-acid biosynthesis</keyword>
<sequence length="292" mass="32105">MTILAPATSANLGPGFDSLGLAIKLHNTTKIKTQKFTQISVRGEGAQNTWIKTNNTFVNIFNEIYSTLNNDKKKFHFDFENNIPLSRGLGSSSAVIVGAIASAYKMAGFAPSKQKVLDTALKYESHPDNIAPCVFGGFNASIIEDGKVFSKKAHLDENLRAVLLIPDTAISTKKSRSLLPINYSVAECVNNLSHTGVLSACFFSKDYKNLRIASRDAMHEERRMQALPQLFIARKIAYENGALLSTLSGSGSTFFNLCFKEDAPRISKALENEFNAYKVLICELDNNGYEIS</sequence>
<evidence type="ECO:0000313" key="16">
    <source>
        <dbReference type="Proteomes" id="UP000509414"/>
    </source>
</evidence>
<evidence type="ECO:0000256" key="2">
    <source>
        <dbReference type="ARBA" id="ARBA00007370"/>
    </source>
</evidence>
<dbReference type="InterPro" id="IPR013750">
    <property type="entry name" value="GHMP_kinase_C_dom"/>
</dbReference>
<name>A0A7H9CFP7_9BACT</name>
<dbReference type="PRINTS" id="PR00958">
    <property type="entry name" value="HOMSERKINASE"/>
</dbReference>
<dbReference type="NCBIfam" id="TIGR00191">
    <property type="entry name" value="thrB"/>
    <property type="match status" value="1"/>
</dbReference>
<dbReference type="PANTHER" id="PTHR20861">
    <property type="entry name" value="HOMOSERINE/4-DIPHOSPHOCYTIDYL-2-C-METHYL-D-ERYTHRITOL KINASE"/>
    <property type="match status" value="1"/>
</dbReference>
<dbReference type="AlphaFoldDB" id="A0A7H9CFP7"/>
<keyword evidence="8 12" id="KW-0547">Nucleotide-binding</keyword>
<dbReference type="RefSeq" id="WP_179975448.1">
    <property type="nucleotide sequence ID" value="NZ_CP049075.1"/>
</dbReference>
<dbReference type="EC" id="2.7.1.39" evidence="3 12"/>
<keyword evidence="12" id="KW-0963">Cytoplasm</keyword>
<dbReference type="SUPFAM" id="SSF54211">
    <property type="entry name" value="Ribosomal protein S5 domain 2-like"/>
    <property type="match status" value="1"/>
</dbReference>